<sequence length="95" mass="10785">MQMRLTTEEMGDGCARRQTLGHMERFPSSPATLASQQNAWRKRPWLVSIESRRQGQRPIDAFYEPGCELRLGHEAMIQKCPAHPSFLTGATRSKA</sequence>
<dbReference type="VEuPathDB" id="FungiDB:BLGHR1_11557"/>
<accession>A0A383UM76</accession>
<protein>
    <submittedName>
        <fullName evidence="1">Uncharacterized protein</fullName>
    </submittedName>
</protein>
<dbReference type="Proteomes" id="UP000275772">
    <property type="component" value="Unassembled WGS sequence"/>
</dbReference>
<gene>
    <name evidence="1" type="ORF">BLGHR1_11557</name>
</gene>
<reference evidence="1 2" key="1">
    <citation type="submission" date="2017-11" db="EMBL/GenBank/DDBJ databases">
        <authorList>
            <person name="Kracher B."/>
        </authorList>
    </citation>
    <scope>NUCLEOTIDE SEQUENCE [LARGE SCALE GENOMIC DNA]</scope>
    <source>
        <strain evidence="1 2">RACE1</strain>
    </source>
</reference>
<name>A0A383UM76_BLUHO</name>
<organism evidence="1 2">
    <name type="scientific">Blumeria hordei</name>
    <name type="common">Barley powdery mildew</name>
    <name type="synonym">Blumeria graminis f. sp. hordei</name>
    <dbReference type="NCBI Taxonomy" id="2867405"/>
    <lineage>
        <taxon>Eukaryota</taxon>
        <taxon>Fungi</taxon>
        <taxon>Dikarya</taxon>
        <taxon>Ascomycota</taxon>
        <taxon>Pezizomycotina</taxon>
        <taxon>Leotiomycetes</taxon>
        <taxon>Erysiphales</taxon>
        <taxon>Erysiphaceae</taxon>
        <taxon>Blumeria</taxon>
    </lineage>
</organism>
<dbReference type="EMBL" id="UNSH01000028">
    <property type="protein sequence ID" value="SZF00808.1"/>
    <property type="molecule type" value="Genomic_DNA"/>
</dbReference>
<dbReference type="AlphaFoldDB" id="A0A383UM76"/>
<evidence type="ECO:0000313" key="1">
    <source>
        <dbReference type="EMBL" id="SZF00808.1"/>
    </source>
</evidence>
<evidence type="ECO:0000313" key="2">
    <source>
        <dbReference type="Proteomes" id="UP000275772"/>
    </source>
</evidence>
<proteinExistence type="predicted"/>